<organism evidence="1 2">
    <name type="scientific">Serratia rubidaea</name>
    <name type="common">Serratia marinorubra</name>
    <dbReference type="NCBI Taxonomy" id="61652"/>
    <lineage>
        <taxon>Bacteria</taxon>
        <taxon>Pseudomonadati</taxon>
        <taxon>Pseudomonadota</taxon>
        <taxon>Gammaproteobacteria</taxon>
        <taxon>Enterobacterales</taxon>
        <taxon>Yersiniaceae</taxon>
        <taxon>Serratia</taxon>
    </lineage>
</organism>
<evidence type="ECO:0000313" key="1">
    <source>
        <dbReference type="EMBL" id="VTP65601.1"/>
    </source>
</evidence>
<evidence type="ECO:0000313" key="2">
    <source>
        <dbReference type="Proteomes" id="UP000307968"/>
    </source>
</evidence>
<dbReference type="GO" id="GO:0003939">
    <property type="term" value="F:L-iditol 2-dehydrogenase (NAD+) activity"/>
    <property type="evidence" value="ECO:0007669"/>
    <property type="project" value="UniProtKB-EC"/>
</dbReference>
<dbReference type="SUPFAM" id="SSF50129">
    <property type="entry name" value="GroES-like"/>
    <property type="match status" value="1"/>
</dbReference>
<dbReference type="EC" id="1.1.1.14" evidence="1"/>
<keyword evidence="1" id="KW-0560">Oxidoreductase</keyword>
<protein>
    <submittedName>
        <fullName evidence="1">Sorbitol dehydrogenase</fullName>
        <ecNumber evidence="1">1.1.1.14</ecNumber>
    </submittedName>
</protein>
<dbReference type="Proteomes" id="UP000307968">
    <property type="component" value="Chromosome"/>
</dbReference>
<accession>A0A4U9HQA3</accession>
<sequence>MCQTCVTAAKMADGIPETMKAIVAYAPKDYRLEEVAVPKIGPKEILVKIEACGICAGDIKAFEGAPSFWGR</sequence>
<dbReference type="Gene3D" id="3.90.180.10">
    <property type="entry name" value="Medium-chain alcohol dehydrogenases, catalytic domain"/>
    <property type="match status" value="1"/>
</dbReference>
<gene>
    <name evidence="1" type="primary">gutB_1</name>
    <name evidence="1" type="ORF">NCTC12971_04163</name>
</gene>
<reference evidence="1 2" key="1">
    <citation type="submission" date="2019-05" db="EMBL/GenBank/DDBJ databases">
        <authorList>
            <consortium name="Pathogen Informatics"/>
        </authorList>
    </citation>
    <scope>NUCLEOTIDE SEQUENCE [LARGE SCALE GENOMIC DNA]</scope>
    <source>
        <strain evidence="1 2">NCTC12971</strain>
    </source>
</reference>
<dbReference type="AlphaFoldDB" id="A0A4U9HQA3"/>
<name>A0A4U9HQA3_SERRU</name>
<proteinExistence type="predicted"/>
<dbReference type="EMBL" id="LR590463">
    <property type="protein sequence ID" value="VTP65601.1"/>
    <property type="molecule type" value="Genomic_DNA"/>
</dbReference>
<dbReference type="InterPro" id="IPR011032">
    <property type="entry name" value="GroES-like_sf"/>
</dbReference>